<dbReference type="PROSITE" id="PS50157">
    <property type="entry name" value="ZINC_FINGER_C2H2_2"/>
    <property type="match status" value="1"/>
</dbReference>
<keyword evidence="1" id="KW-0862">Zinc</keyword>
<evidence type="ECO:0000313" key="5">
    <source>
        <dbReference type="Proteomes" id="UP000274131"/>
    </source>
</evidence>
<evidence type="ECO:0000259" key="2">
    <source>
        <dbReference type="PROSITE" id="PS50157"/>
    </source>
</evidence>
<keyword evidence="1" id="KW-0863">Zinc-finger</keyword>
<evidence type="ECO:0000313" key="6">
    <source>
        <dbReference type="WBParaSite" id="EVEC_0001126901-mRNA-1"/>
    </source>
</evidence>
<evidence type="ECO:0000259" key="3">
    <source>
        <dbReference type="PROSITE" id="PS50835"/>
    </source>
</evidence>
<sequence length="169" mass="19234">MSYQQYESEYLFDQYYFPPTARTTYTATFVPQCDLYGGWPTETALCSSTALAPEANLHWREVPAKQEPTTVFPWVDASSCSSVNAAGSETVFEVTPEETRMHSCPTCHKQYCRKGTLKAHLKQHFGHRPFICQASVPTKSSFSSSYLCHQIFAFFVFPKFLSTLKKIKI</sequence>
<gene>
    <name evidence="4" type="ORF">EVEC_LOCUS10580</name>
</gene>
<dbReference type="PROSITE" id="PS50835">
    <property type="entry name" value="IG_LIKE"/>
    <property type="match status" value="1"/>
</dbReference>
<dbReference type="InterPro" id="IPR013087">
    <property type="entry name" value="Znf_C2H2_type"/>
</dbReference>
<dbReference type="Proteomes" id="UP000274131">
    <property type="component" value="Unassembled WGS sequence"/>
</dbReference>
<dbReference type="GO" id="GO:0008270">
    <property type="term" value="F:zinc ion binding"/>
    <property type="evidence" value="ECO:0007669"/>
    <property type="project" value="UniProtKB-KW"/>
</dbReference>
<dbReference type="SUPFAM" id="SSF57667">
    <property type="entry name" value="beta-beta-alpha zinc fingers"/>
    <property type="match status" value="1"/>
</dbReference>
<reference evidence="6" key="1">
    <citation type="submission" date="2017-02" db="UniProtKB">
        <authorList>
            <consortium name="WormBaseParasite"/>
        </authorList>
    </citation>
    <scope>IDENTIFICATION</scope>
</reference>
<dbReference type="InterPro" id="IPR036236">
    <property type="entry name" value="Znf_C2H2_sf"/>
</dbReference>
<dbReference type="PROSITE" id="PS00028">
    <property type="entry name" value="ZINC_FINGER_C2H2_1"/>
    <property type="match status" value="1"/>
</dbReference>
<feature type="domain" description="Ig-like" evidence="3">
    <location>
        <begin position="19"/>
        <end position="104"/>
    </location>
</feature>
<proteinExistence type="predicted"/>
<feature type="domain" description="C2H2-type" evidence="2">
    <location>
        <begin position="102"/>
        <end position="129"/>
    </location>
</feature>
<name>A0A0N4VK87_ENTVE</name>
<dbReference type="AlphaFoldDB" id="A0A0N4VK87"/>
<dbReference type="EMBL" id="UXUI01010969">
    <property type="protein sequence ID" value="VDD95829.1"/>
    <property type="molecule type" value="Genomic_DNA"/>
</dbReference>
<keyword evidence="5" id="KW-1185">Reference proteome</keyword>
<accession>A0A0N4VK87</accession>
<evidence type="ECO:0000313" key="4">
    <source>
        <dbReference type="EMBL" id="VDD95829.1"/>
    </source>
</evidence>
<dbReference type="Gene3D" id="3.30.160.60">
    <property type="entry name" value="Classic Zinc Finger"/>
    <property type="match status" value="1"/>
</dbReference>
<protein>
    <submittedName>
        <fullName evidence="6">C2H2-type domain-containing protein</fullName>
    </submittedName>
</protein>
<reference evidence="4 5" key="2">
    <citation type="submission" date="2018-10" db="EMBL/GenBank/DDBJ databases">
        <authorList>
            <consortium name="Pathogen Informatics"/>
        </authorList>
    </citation>
    <scope>NUCLEOTIDE SEQUENCE [LARGE SCALE GENOMIC DNA]</scope>
</reference>
<dbReference type="WBParaSite" id="EVEC_0001126901-mRNA-1">
    <property type="protein sequence ID" value="EVEC_0001126901-mRNA-1"/>
    <property type="gene ID" value="EVEC_0001126901"/>
</dbReference>
<keyword evidence="1" id="KW-0479">Metal-binding</keyword>
<organism evidence="6">
    <name type="scientific">Enterobius vermicularis</name>
    <name type="common">Human pinworm</name>
    <dbReference type="NCBI Taxonomy" id="51028"/>
    <lineage>
        <taxon>Eukaryota</taxon>
        <taxon>Metazoa</taxon>
        <taxon>Ecdysozoa</taxon>
        <taxon>Nematoda</taxon>
        <taxon>Chromadorea</taxon>
        <taxon>Rhabditida</taxon>
        <taxon>Spirurina</taxon>
        <taxon>Oxyuridomorpha</taxon>
        <taxon>Oxyuroidea</taxon>
        <taxon>Oxyuridae</taxon>
        <taxon>Enterobius</taxon>
    </lineage>
</organism>
<dbReference type="OrthoDB" id="6365676at2759"/>
<evidence type="ECO:0000256" key="1">
    <source>
        <dbReference type="PROSITE-ProRule" id="PRU00042"/>
    </source>
</evidence>
<dbReference type="InterPro" id="IPR007110">
    <property type="entry name" value="Ig-like_dom"/>
</dbReference>